<protein>
    <submittedName>
        <fullName evidence="4">Response regulator</fullName>
    </submittedName>
</protein>
<evidence type="ECO:0000256" key="1">
    <source>
        <dbReference type="ARBA" id="ARBA00022553"/>
    </source>
</evidence>
<keyword evidence="1 2" id="KW-0597">Phosphoprotein</keyword>
<dbReference type="InterPro" id="IPR050595">
    <property type="entry name" value="Bact_response_regulator"/>
</dbReference>
<dbReference type="EMBL" id="CP066681">
    <property type="protein sequence ID" value="QQG36241.1"/>
    <property type="molecule type" value="Genomic_DNA"/>
</dbReference>
<dbReference type="AlphaFoldDB" id="A0A7T5UGT5"/>
<dbReference type="PANTHER" id="PTHR44591:SF3">
    <property type="entry name" value="RESPONSE REGULATORY DOMAIN-CONTAINING PROTEIN"/>
    <property type="match status" value="1"/>
</dbReference>
<gene>
    <name evidence="4" type="ORF">HYS17_00155</name>
</gene>
<dbReference type="InterPro" id="IPR011006">
    <property type="entry name" value="CheY-like_superfamily"/>
</dbReference>
<dbReference type="Gene3D" id="3.40.50.2300">
    <property type="match status" value="1"/>
</dbReference>
<name>A0A7T5UGT5_9BACT</name>
<dbReference type="Proteomes" id="UP000595362">
    <property type="component" value="Chromosome"/>
</dbReference>
<feature type="modified residue" description="4-aspartylphosphate" evidence="2">
    <location>
        <position position="218"/>
    </location>
</feature>
<dbReference type="PROSITE" id="PS50110">
    <property type="entry name" value="RESPONSE_REGULATORY"/>
    <property type="match status" value="1"/>
</dbReference>
<feature type="domain" description="Response regulatory" evidence="3">
    <location>
        <begin position="170"/>
        <end position="283"/>
    </location>
</feature>
<dbReference type="Pfam" id="PF00072">
    <property type="entry name" value="Response_reg"/>
    <property type="match status" value="1"/>
</dbReference>
<dbReference type="PANTHER" id="PTHR44591">
    <property type="entry name" value="STRESS RESPONSE REGULATOR PROTEIN 1"/>
    <property type="match status" value="1"/>
</dbReference>
<organism evidence="4 5">
    <name type="scientific">Micavibrio aeruginosavorus</name>
    <dbReference type="NCBI Taxonomy" id="349221"/>
    <lineage>
        <taxon>Bacteria</taxon>
        <taxon>Pseudomonadati</taxon>
        <taxon>Bdellovibrionota</taxon>
        <taxon>Bdellovibrionia</taxon>
        <taxon>Bdellovibrionales</taxon>
        <taxon>Pseudobdellovibrionaceae</taxon>
        <taxon>Micavibrio</taxon>
    </lineage>
</organism>
<reference evidence="4 5" key="1">
    <citation type="submission" date="2020-07" db="EMBL/GenBank/DDBJ databases">
        <title>Huge and variable diversity of episymbiotic CPR bacteria and DPANN archaea in groundwater ecosystems.</title>
        <authorList>
            <person name="He C.Y."/>
            <person name="Keren R."/>
            <person name="Whittaker M."/>
            <person name="Farag I.F."/>
            <person name="Doudna J."/>
            <person name="Cate J.H.D."/>
            <person name="Banfield J.F."/>
        </authorList>
    </citation>
    <scope>NUCLEOTIDE SEQUENCE [LARGE SCALE GENOMIC DNA]</scope>
    <source>
        <strain evidence="4">NC_groundwater_70_Ag_B-0.1um_54_66</strain>
    </source>
</reference>
<evidence type="ECO:0000313" key="5">
    <source>
        <dbReference type="Proteomes" id="UP000595362"/>
    </source>
</evidence>
<evidence type="ECO:0000259" key="3">
    <source>
        <dbReference type="PROSITE" id="PS50110"/>
    </source>
</evidence>
<dbReference type="InterPro" id="IPR001789">
    <property type="entry name" value="Sig_transdc_resp-reg_receiver"/>
</dbReference>
<evidence type="ECO:0000313" key="4">
    <source>
        <dbReference type="EMBL" id="QQG36241.1"/>
    </source>
</evidence>
<dbReference type="SMART" id="SM00448">
    <property type="entry name" value="REC"/>
    <property type="match status" value="1"/>
</dbReference>
<proteinExistence type="predicted"/>
<dbReference type="GO" id="GO:0000160">
    <property type="term" value="P:phosphorelay signal transduction system"/>
    <property type="evidence" value="ECO:0007669"/>
    <property type="project" value="InterPro"/>
</dbReference>
<dbReference type="SUPFAM" id="SSF52172">
    <property type="entry name" value="CheY-like"/>
    <property type="match status" value="1"/>
</dbReference>
<evidence type="ECO:0000256" key="2">
    <source>
        <dbReference type="PROSITE-ProRule" id="PRU00169"/>
    </source>
</evidence>
<accession>A0A7T5UGT5</accession>
<sequence>MKTIRESPEHHFLTFLDKVKQDGNSWFAIHCAQSETLNHENMIEDLTRIRGRLHEYRQACEMLVTRLAKAAVDFSDATLYVFTDGDLLLLANPGGGIEEQALQEFYRELAGDLSGRFCRYGSLNQDIYSYQRLADERFVSARRMTAYETMADEVRVSSVPLRRDRRKDTLVLIVEDDRFTAAIAANILNKDYEIVHAKTGEDAIISYMDHAPDVVFLDIHLPGLSGHQTLEAIRKIDPAAHVVMLSVDAVKTNIVEASKGGAAGFLKKPFTKERMIAMVKTSPFYKPPRSSGLPQHF</sequence>